<organism evidence="3">
    <name type="scientific">uncultured delta proteobacterium</name>
    <dbReference type="NCBI Taxonomy" id="34034"/>
    <lineage>
        <taxon>Bacteria</taxon>
        <taxon>Deltaproteobacteria</taxon>
        <taxon>environmental samples</taxon>
    </lineage>
</organism>
<dbReference type="PANTHER" id="PTHR31616">
    <property type="entry name" value="TREHALASE"/>
    <property type="match status" value="1"/>
</dbReference>
<evidence type="ECO:0000259" key="1">
    <source>
        <dbReference type="Pfam" id="PF00723"/>
    </source>
</evidence>
<evidence type="ECO:0000259" key="2">
    <source>
        <dbReference type="Pfam" id="PF19291"/>
    </source>
</evidence>
<feature type="domain" description="GH15-like" evidence="1">
    <location>
        <begin position="222"/>
        <end position="586"/>
    </location>
</feature>
<dbReference type="GO" id="GO:0004553">
    <property type="term" value="F:hydrolase activity, hydrolyzing O-glycosyl compounds"/>
    <property type="evidence" value="ECO:0007669"/>
    <property type="project" value="UniProtKB-ARBA"/>
</dbReference>
<proteinExistence type="predicted"/>
<reference evidence="3" key="1">
    <citation type="submission" date="2016-04" db="EMBL/GenBank/DDBJ databases">
        <authorList>
            <person name="Evans L.H."/>
            <person name="Alamgir A."/>
            <person name="Owens N."/>
            <person name="Weber N.D."/>
            <person name="Virtaneva K."/>
            <person name="Barbian K."/>
            <person name="Babar A."/>
            <person name="Rosenke K."/>
        </authorList>
    </citation>
    <scope>NUCLEOTIDE SEQUENCE</scope>
    <source>
        <strain evidence="3">86</strain>
    </source>
</reference>
<accession>A0A212JZD3</accession>
<dbReference type="Gene3D" id="1.50.10.10">
    <property type="match status" value="1"/>
</dbReference>
<dbReference type="PANTHER" id="PTHR31616:SF0">
    <property type="entry name" value="GLUCAN 1,4-ALPHA-GLUCOSIDASE"/>
    <property type="match status" value="1"/>
</dbReference>
<name>A0A212JZD3_9DELT</name>
<dbReference type="InterPro" id="IPR011613">
    <property type="entry name" value="GH15-like"/>
</dbReference>
<dbReference type="EMBL" id="FLUQ01000002">
    <property type="protein sequence ID" value="SBW04809.1"/>
    <property type="molecule type" value="Genomic_DNA"/>
</dbReference>
<dbReference type="Pfam" id="PF19291">
    <property type="entry name" value="TREH_N"/>
    <property type="match status" value="1"/>
</dbReference>
<dbReference type="InterPro" id="IPR008928">
    <property type="entry name" value="6-hairpin_glycosidase_sf"/>
</dbReference>
<dbReference type="Pfam" id="PF00723">
    <property type="entry name" value="Glyco_hydro_15"/>
    <property type="match status" value="1"/>
</dbReference>
<sequence length="603" mass="69166">MKETRYTLDYGVIGNCRSAALVSRSGSIDWLCFPDFDSPSLFTALLDQDKGGSFGFILPEGAAVTQSYLGETNILRTECITSDGIFEVLDFMPRYALSPTERHAPPEIYRIIRPLTGMPKLRIVYNPVMDYARGQAGHRTRDGYIRSASTLDDNDNVYLYSSLSHESILEGKEVVLEKEEFLLLSYWQKLVRITIDTAKLEFERTKVYWLNWADRSVKLSEYGDAVSRSLLVLKLMSFDKSGAILAAVTTSIPETVGSVRNWDYRYCWIRDASMSISTLMRMGHLNAAQRFMGFIRDIIRTKHDTFQIMYGIRGERRLTEETLDHLSGFADSKPVRIGNAAYDQRQNDSLGYLLEVICHNYKYFPGPLEDLEETWGIVKKMVKTVAAEWEKPDNSIWEFRNKADHFVFSKVMSWVALDRAAQIASYLRRPDYERTIRAGADIIRADVLEKGWNPKINSFSQAYGNDEVDSSLLLMEQYGFIEAADSRFVATVDRVRRELLHEGLMYRYKNSDDFGEPESAFTICTFWMVRALFVTGRQEEARALFEQVLSCSNHVGLFSEDLDFKTRRQLGNIPQAYSHLALIDVASLFGERIERRVRPTPLD</sequence>
<dbReference type="InterPro" id="IPR012341">
    <property type="entry name" value="6hp_glycosidase-like_sf"/>
</dbReference>
<evidence type="ECO:0000313" key="3">
    <source>
        <dbReference type="EMBL" id="SBW04809.1"/>
    </source>
</evidence>
<dbReference type="GO" id="GO:0005975">
    <property type="term" value="P:carbohydrate metabolic process"/>
    <property type="evidence" value="ECO:0007669"/>
    <property type="project" value="InterPro"/>
</dbReference>
<gene>
    <name evidence="3" type="ORF">KL86DPRO_20378</name>
</gene>
<dbReference type="AlphaFoldDB" id="A0A212JZD3"/>
<protein>
    <submittedName>
        <fullName evidence="3">Uncharacterized protein</fullName>
    </submittedName>
</protein>
<dbReference type="InterPro" id="IPR045582">
    <property type="entry name" value="Trehalase-like_N"/>
</dbReference>
<dbReference type="SUPFAM" id="SSF48208">
    <property type="entry name" value="Six-hairpin glycosidases"/>
    <property type="match status" value="1"/>
</dbReference>
<feature type="domain" description="Trehalase-like N-terminal" evidence="2">
    <location>
        <begin position="12"/>
        <end position="141"/>
    </location>
</feature>